<keyword evidence="3" id="KW-1185">Reference proteome</keyword>
<dbReference type="Proteomes" id="UP000321034">
    <property type="component" value="Unassembled WGS sequence"/>
</dbReference>
<feature type="transmembrane region" description="Helical" evidence="1">
    <location>
        <begin position="88"/>
        <end position="108"/>
    </location>
</feature>
<reference evidence="2 3" key="1">
    <citation type="submission" date="2019-08" db="EMBL/GenBank/DDBJ databases">
        <authorList>
            <person name="Dong K."/>
        </authorList>
    </citation>
    <scope>NUCLEOTIDE SEQUENCE [LARGE SCALE GENOMIC DNA]</scope>
    <source>
        <strain evidence="2 3">JCM14558</strain>
    </source>
</reference>
<keyword evidence="1" id="KW-0472">Membrane</keyword>
<name>A0A5C8I3Q4_9MICO</name>
<dbReference type="Pfam" id="PF13630">
    <property type="entry name" value="SdpI"/>
    <property type="match status" value="1"/>
</dbReference>
<dbReference type="RefSeq" id="WP_246134056.1">
    <property type="nucleotide sequence ID" value="NZ_BAAANR010000001.1"/>
</dbReference>
<accession>A0A5C8I3Q4</accession>
<evidence type="ECO:0000313" key="3">
    <source>
        <dbReference type="Proteomes" id="UP000321034"/>
    </source>
</evidence>
<organism evidence="2 3">
    <name type="scientific">Microbacterium hatanonis</name>
    <dbReference type="NCBI Taxonomy" id="404366"/>
    <lineage>
        <taxon>Bacteria</taxon>
        <taxon>Bacillati</taxon>
        <taxon>Actinomycetota</taxon>
        <taxon>Actinomycetes</taxon>
        <taxon>Micrococcales</taxon>
        <taxon>Microbacteriaceae</taxon>
        <taxon>Microbacterium</taxon>
    </lineage>
</organism>
<comment type="caution">
    <text evidence="2">The sequence shown here is derived from an EMBL/GenBank/DDBJ whole genome shotgun (WGS) entry which is preliminary data.</text>
</comment>
<gene>
    <name evidence="2" type="ORF">FVP77_05160</name>
</gene>
<keyword evidence="1" id="KW-1133">Transmembrane helix</keyword>
<sequence length="125" mass="12989">MVDNDLPVRIVLLVVMVGSGVLLIWMARATASGRLKRNSIAGIRIPSTMASDEAWQAAHVRAKRVTMFAGYASVATGLFALLPVPAPVLGAAVIVGSAAMLVLVLYGARVGSRAATEISNESTVD</sequence>
<feature type="transmembrane region" description="Helical" evidence="1">
    <location>
        <begin position="65"/>
        <end position="82"/>
    </location>
</feature>
<keyword evidence="1" id="KW-0812">Transmembrane</keyword>
<feature type="transmembrane region" description="Helical" evidence="1">
    <location>
        <begin position="6"/>
        <end position="27"/>
    </location>
</feature>
<dbReference type="AlphaFoldDB" id="A0A5C8I3Q4"/>
<evidence type="ECO:0000313" key="2">
    <source>
        <dbReference type="EMBL" id="TXK12841.1"/>
    </source>
</evidence>
<dbReference type="EMBL" id="VRSV01000001">
    <property type="protein sequence ID" value="TXK12841.1"/>
    <property type="molecule type" value="Genomic_DNA"/>
</dbReference>
<protein>
    <submittedName>
        <fullName evidence="2">SdpI family protein</fullName>
    </submittedName>
</protein>
<dbReference type="InterPro" id="IPR025962">
    <property type="entry name" value="SdpI/YhfL"/>
</dbReference>
<proteinExistence type="predicted"/>
<evidence type="ECO:0000256" key="1">
    <source>
        <dbReference type="SAM" id="Phobius"/>
    </source>
</evidence>